<dbReference type="InterPro" id="IPR011991">
    <property type="entry name" value="ArsR-like_HTH"/>
</dbReference>
<protein>
    <submittedName>
        <fullName evidence="3">DNA-binding transcriptional regulator, ArsR family</fullName>
    </submittedName>
</protein>
<dbReference type="InterPro" id="IPR001845">
    <property type="entry name" value="HTH_ArsR_DNA-bd_dom"/>
</dbReference>
<keyword evidence="4" id="KW-1185">Reference proteome</keyword>
<dbReference type="SUPFAM" id="SSF46785">
    <property type="entry name" value="Winged helix' DNA-binding domain"/>
    <property type="match status" value="1"/>
</dbReference>
<accession>A0A1H8ZCM4</accession>
<feature type="domain" description="HTH arsR-type" evidence="2">
    <location>
        <begin position="39"/>
        <end position="144"/>
    </location>
</feature>
<dbReference type="PANTHER" id="PTHR38600">
    <property type="entry name" value="TRANSCRIPTIONAL REGULATORY PROTEIN"/>
    <property type="match status" value="1"/>
</dbReference>
<dbReference type="SMART" id="SM00418">
    <property type="entry name" value="HTH_ARSR"/>
    <property type="match status" value="1"/>
</dbReference>
<dbReference type="EMBL" id="FOEH01000001">
    <property type="protein sequence ID" value="SEP62156.1"/>
    <property type="molecule type" value="Genomic_DNA"/>
</dbReference>
<dbReference type="RefSeq" id="WP_217649047.1">
    <property type="nucleotide sequence ID" value="NZ_FOEH01000001.1"/>
</dbReference>
<dbReference type="Proteomes" id="UP000198733">
    <property type="component" value="Unassembled WGS sequence"/>
</dbReference>
<evidence type="ECO:0000313" key="3">
    <source>
        <dbReference type="EMBL" id="SEP62156.1"/>
    </source>
</evidence>
<evidence type="ECO:0000259" key="2">
    <source>
        <dbReference type="PROSITE" id="PS50987"/>
    </source>
</evidence>
<evidence type="ECO:0000256" key="1">
    <source>
        <dbReference type="ARBA" id="ARBA00023125"/>
    </source>
</evidence>
<proteinExistence type="predicted"/>
<gene>
    <name evidence="3" type="ORF">SAMN05216232_0381</name>
</gene>
<dbReference type="Gene3D" id="1.10.10.10">
    <property type="entry name" value="Winged helix-like DNA-binding domain superfamily/Winged helix DNA-binding domain"/>
    <property type="match status" value="1"/>
</dbReference>
<dbReference type="GO" id="GO:0003677">
    <property type="term" value="F:DNA binding"/>
    <property type="evidence" value="ECO:0007669"/>
    <property type="project" value="UniProtKB-KW"/>
</dbReference>
<sequence length="163" mass="19067">MTSITLRCNVFLSVYLSVDLIKYIIYYVSNGSKVPLEGGDFNITMVSKDIFHALSEPNRRYILEILASQEQLTATDIYDRFNISPPAISQHLKILREANLVRMEKKAQQRIYQLNPDAIIELEEWANHITQLWTQRFDALDKVLEAEMKKNKERKADQYDEPE</sequence>
<reference evidence="3 4" key="1">
    <citation type="submission" date="2016-10" db="EMBL/GenBank/DDBJ databases">
        <authorList>
            <person name="Varghese N."/>
            <person name="Submissions S."/>
        </authorList>
    </citation>
    <scope>NUCLEOTIDE SEQUENCE [LARGE SCALE GENOMIC DNA]</scope>
    <source>
        <strain evidence="3 4">CGMCC 1.7734</strain>
    </source>
</reference>
<dbReference type="CDD" id="cd00090">
    <property type="entry name" value="HTH_ARSR"/>
    <property type="match status" value="1"/>
</dbReference>
<dbReference type="PROSITE" id="PS50987">
    <property type="entry name" value="HTH_ARSR_2"/>
    <property type="match status" value="1"/>
</dbReference>
<dbReference type="NCBIfam" id="NF033788">
    <property type="entry name" value="HTH_metalloreg"/>
    <property type="match status" value="1"/>
</dbReference>
<dbReference type="Pfam" id="PF01022">
    <property type="entry name" value="HTH_5"/>
    <property type="match status" value="1"/>
</dbReference>
<organism evidence="3 4">
    <name type="scientific">Virgibacillus subterraneus</name>
    <dbReference type="NCBI Taxonomy" id="621109"/>
    <lineage>
        <taxon>Bacteria</taxon>
        <taxon>Bacillati</taxon>
        <taxon>Bacillota</taxon>
        <taxon>Bacilli</taxon>
        <taxon>Bacillales</taxon>
        <taxon>Bacillaceae</taxon>
        <taxon>Virgibacillus</taxon>
    </lineage>
</organism>
<evidence type="ECO:0000313" key="4">
    <source>
        <dbReference type="Proteomes" id="UP000198733"/>
    </source>
</evidence>
<dbReference type="PANTHER" id="PTHR38600:SF1">
    <property type="entry name" value="TRANSCRIPTIONAL REGULATORY PROTEIN"/>
    <property type="match status" value="1"/>
</dbReference>
<name>A0A1H8ZCM4_9BACI</name>
<dbReference type="PRINTS" id="PR00778">
    <property type="entry name" value="HTHARSR"/>
</dbReference>
<dbReference type="InterPro" id="IPR036390">
    <property type="entry name" value="WH_DNA-bd_sf"/>
</dbReference>
<dbReference type="InterPro" id="IPR036388">
    <property type="entry name" value="WH-like_DNA-bd_sf"/>
</dbReference>
<keyword evidence="1 3" id="KW-0238">DNA-binding</keyword>
<comment type="caution">
    <text evidence="3">The sequence shown here is derived from an EMBL/GenBank/DDBJ whole genome shotgun (WGS) entry which is preliminary data.</text>
</comment>